<feature type="transmembrane region" description="Helical" evidence="1">
    <location>
        <begin position="159"/>
        <end position="180"/>
    </location>
</feature>
<dbReference type="GO" id="GO:0044877">
    <property type="term" value="F:protein-containing complex binding"/>
    <property type="evidence" value="ECO:0007669"/>
    <property type="project" value="TreeGrafter"/>
</dbReference>
<dbReference type="PANTHER" id="PTHR12126:SF16">
    <property type="entry name" value="MIOREX COMPLEX COMPONENT 2"/>
    <property type="match status" value="1"/>
</dbReference>
<dbReference type="Proteomes" id="UP000549765">
    <property type="component" value="Unassembled WGS sequence"/>
</dbReference>
<gene>
    <name evidence="3" type="ORF">HF964_07950</name>
</gene>
<dbReference type="InterPro" id="IPR001509">
    <property type="entry name" value="Epimerase_deHydtase"/>
</dbReference>
<dbReference type="Pfam" id="PF01370">
    <property type="entry name" value="Epimerase"/>
    <property type="match status" value="1"/>
</dbReference>
<organism evidence="3 4">
    <name type="scientific">Periweissella fabalis</name>
    <dbReference type="NCBI Taxonomy" id="1070421"/>
    <lineage>
        <taxon>Bacteria</taxon>
        <taxon>Bacillati</taxon>
        <taxon>Bacillota</taxon>
        <taxon>Bacilli</taxon>
        <taxon>Lactobacillales</taxon>
        <taxon>Lactobacillaceae</taxon>
        <taxon>Periweissella</taxon>
    </lineage>
</organism>
<evidence type="ECO:0000259" key="2">
    <source>
        <dbReference type="Pfam" id="PF01370"/>
    </source>
</evidence>
<keyword evidence="1" id="KW-0812">Transmembrane</keyword>
<proteinExistence type="predicted"/>
<dbReference type="Gene3D" id="3.40.50.720">
    <property type="entry name" value="NAD(P)-binding Rossmann-like Domain"/>
    <property type="match status" value="1"/>
</dbReference>
<sequence length="211" mass="23905">MKVVIFGGSGFLGKGIVSELLKDESNDITIISRHAKPNDTVAKLNWVKSDLLRDANWHQSVQDADWVIDCIGILFPNIKKGITYRKGIFRPAQVIIDFLVTLPIDARPKFMFISANRGPFFMAPYMHAKRQVEQLTDNLVSDQVKIVYPTVMYDKSRPYSVMMALGMGILTLIPGINILMRGYEPMKRSRVSKEIAKLLCGEKSFIAARRR</sequence>
<dbReference type="RefSeq" id="WP_168722519.1">
    <property type="nucleotide sequence ID" value="NZ_JAAXPN010000009.1"/>
</dbReference>
<dbReference type="InterPro" id="IPR051207">
    <property type="entry name" value="ComplexI_NDUFA9_subunit"/>
</dbReference>
<comment type="caution">
    <text evidence="3">The sequence shown here is derived from an EMBL/GenBank/DDBJ whole genome shotgun (WGS) entry which is preliminary data.</text>
</comment>
<dbReference type="InterPro" id="IPR036291">
    <property type="entry name" value="NAD(P)-bd_dom_sf"/>
</dbReference>
<dbReference type="PANTHER" id="PTHR12126">
    <property type="entry name" value="NADH-UBIQUINONE OXIDOREDUCTASE 39 KDA SUBUNIT-RELATED"/>
    <property type="match status" value="1"/>
</dbReference>
<keyword evidence="4" id="KW-1185">Reference proteome</keyword>
<dbReference type="EMBL" id="JAAXPN010000009">
    <property type="protein sequence ID" value="NKZ24724.1"/>
    <property type="molecule type" value="Genomic_DNA"/>
</dbReference>
<dbReference type="AlphaFoldDB" id="A0A7X6S333"/>
<keyword evidence="1" id="KW-0472">Membrane</keyword>
<evidence type="ECO:0000313" key="3">
    <source>
        <dbReference type="EMBL" id="NKZ24724.1"/>
    </source>
</evidence>
<keyword evidence="1" id="KW-1133">Transmembrane helix</keyword>
<feature type="domain" description="NAD-dependent epimerase/dehydratase" evidence="2">
    <location>
        <begin position="3"/>
        <end position="72"/>
    </location>
</feature>
<name>A0A7X6S333_9LACO</name>
<evidence type="ECO:0000256" key="1">
    <source>
        <dbReference type="SAM" id="Phobius"/>
    </source>
</evidence>
<accession>A0A7X6S333</accession>
<reference evidence="3 4" key="1">
    <citation type="submission" date="2020-04" db="EMBL/GenBank/DDBJ databases">
        <title>MicrobeNet Type strains.</title>
        <authorList>
            <person name="Nicholson A.C."/>
        </authorList>
    </citation>
    <scope>NUCLEOTIDE SEQUENCE [LARGE SCALE GENOMIC DNA]</scope>
    <source>
        <strain evidence="3 4">CCUG 61472</strain>
    </source>
</reference>
<evidence type="ECO:0000313" key="4">
    <source>
        <dbReference type="Proteomes" id="UP000549765"/>
    </source>
</evidence>
<protein>
    <submittedName>
        <fullName evidence="3">NAD-dependent epimerase/dehydratase family protein</fullName>
    </submittedName>
</protein>
<dbReference type="SUPFAM" id="SSF51735">
    <property type="entry name" value="NAD(P)-binding Rossmann-fold domains"/>
    <property type="match status" value="1"/>
</dbReference>